<evidence type="ECO:0000256" key="1">
    <source>
        <dbReference type="ARBA" id="ARBA00005564"/>
    </source>
</evidence>
<accession>A0A6A4GYG5</accession>
<dbReference type="Gene3D" id="2.130.10.10">
    <property type="entry name" value="YVTN repeat-like/Quinoprotein amine dehydrogenase"/>
    <property type="match status" value="1"/>
</dbReference>
<dbReference type="GO" id="GO:0017057">
    <property type="term" value="F:6-phosphogluconolactonase activity"/>
    <property type="evidence" value="ECO:0007669"/>
    <property type="project" value="TreeGrafter"/>
</dbReference>
<dbReference type="OrthoDB" id="9972196at2759"/>
<dbReference type="Proteomes" id="UP000799118">
    <property type="component" value="Unassembled WGS sequence"/>
</dbReference>
<reference evidence="2" key="1">
    <citation type="journal article" date="2019" name="Environ. Microbiol.">
        <title>Fungal ecological strategies reflected in gene transcription - a case study of two litter decomposers.</title>
        <authorList>
            <person name="Barbi F."/>
            <person name="Kohler A."/>
            <person name="Barry K."/>
            <person name="Baskaran P."/>
            <person name="Daum C."/>
            <person name="Fauchery L."/>
            <person name="Ihrmark K."/>
            <person name="Kuo A."/>
            <person name="LaButti K."/>
            <person name="Lipzen A."/>
            <person name="Morin E."/>
            <person name="Grigoriev I.V."/>
            <person name="Henrissat B."/>
            <person name="Lindahl B."/>
            <person name="Martin F."/>
        </authorList>
    </citation>
    <scope>NUCLEOTIDE SEQUENCE</scope>
    <source>
        <strain evidence="2">JB14</strain>
    </source>
</reference>
<dbReference type="EMBL" id="ML769670">
    <property type="protein sequence ID" value="KAE9390085.1"/>
    <property type="molecule type" value="Genomic_DNA"/>
</dbReference>
<dbReference type="PANTHER" id="PTHR30344">
    <property type="entry name" value="6-PHOSPHOGLUCONOLACTONASE-RELATED"/>
    <property type="match status" value="1"/>
</dbReference>
<dbReference type="PANTHER" id="PTHR30344:SF1">
    <property type="entry name" value="6-PHOSPHOGLUCONOLACTONASE"/>
    <property type="match status" value="1"/>
</dbReference>
<dbReference type="InterPro" id="IPR019405">
    <property type="entry name" value="Lactonase_7-beta_prop"/>
</dbReference>
<keyword evidence="2" id="KW-0413">Isomerase</keyword>
<dbReference type="InterPro" id="IPR015943">
    <property type="entry name" value="WD40/YVTN_repeat-like_dom_sf"/>
</dbReference>
<sequence>MVNFSILAGGYNTFIATYLLDSTAAPRWLNTSWISPHPTNAASSIIFSAVNELSPLGALQSYTTTPDGVISGPFDTVSSGGDGPAFTAALSTGQVAIMDYNSGTGRIIPADTTTNLTFHNDSAPVITFPPPDEVIVPDLGGDKLWRLTQDGGAGDWSITGLIPQPLGSGPRHMKIFDDRIFVIHELASTLTVQPIPAAPNGTSTIIDSKSILPSGLPVGAAMAAAEILIPNPTSKFPIPYIYVSNRNTGVQDPRGDAIAIFQHVNAGKPNEGLEKITEVFTGLDQIRGMEIGFESNGSDEFLIAAGVAGDAGTVVYRRVDGGRNLTEVARNLEIPTRTTFIWL</sequence>
<name>A0A6A4GYG5_9AGAR</name>
<evidence type="ECO:0000313" key="3">
    <source>
        <dbReference type="Proteomes" id="UP000799118"/>
    </source>
</evidence>
<evidence type="ECO:0000313" key="2">
    <source>
        <dbReference type="EMBL" id="KAE9390085.1"/>
    </source>
</evidence>
<dbReference type="AlphaFoldDB" id="A0A6A4GYG5"/>
<dbReference type="Pfam" id="PF10282">
    <property type="entry name" value="Lactonase"/>
    <property type="match status" value="1"/>
</dbReference>
<proteinExistence type="inferred from homology"/>
<dbReference type="GO" id="GO:0016853">
    <property type="term" value="F:isomerase activity"/>
    <property type="evidence" value="ECO:0007669"/>
    <property type="project" value="UniProtKB-KW"/>
</dbReference>
<protein>
    <submittedName>
        <fullName evidence="2">Isomerase YbhE</fullName>
    </submittedName>
</protein>
<gene>
    <name evidence="2" type="ORF">BT96DRAFT_959856</name>
</gene>
<dbReference type="InterPro" id="IPR050282">
    <property type="entry name" value="Cycloisomerase_2"/>
</dbReference>
<organism evidence="2 3">
    <name type="scientific">Gymnopus androsaceus JB14</name>
    <dbReference type="NCBI Taxonomy" id="1447944"/>
    <lineage>
        <taxon>Eukaryota</taxon>
        <taxon>Fungi</taxon>
        <taxon>Dikarya</taxon>
        <taxon>Basidiomycota</taxon>
        <taxon>Agaricomycotina</taxon>
        <taxon>Agaricomycetes</taxon>
        <taxon>Agaricomycetidae</taxon>
        <taxon>Agaricales</taxon>
        <taxon>Marasmiineae</taxon>
        <taxon>Omphalotaceae</taxon>
        <taxon>Gymnopus</taxon>
    </lineage>
</organism>
<keyword evidence="3" id="KW-1185">Reference proteome</keyword>
<comment type="similarity">
    <text evidence="1">Belongs to the cycloisomerase 2 family.</text>
</comment>